<evidence type="ECO:0000259" key="2">
    <source>
        <dbReference type="Pfam" id="PF05116"/>
    </source>
</evidence>
<dbReference type="NCBIfam" id="TIGR01484">
    <property type="entry name" value="HAD-SF-IIB"/>
    <property type="match status" value="1"/>
</dbReference>
<evidence type="ECO:0000313" key="3">
    <source>
        <dbReference type="EMBL" id="SDP51457.1"/>
    </source>
</evidence>
<reference evidence="3 4" key="1">
    <citation type="submission" date="2016-10" db="EMBL/GenBank/DDBJ databases">
        <authorList>
            <person name="de Groot N.N."/>
        </authorList>
    </citation>
    <scope>NUCLEOTIDE SEQUENCE [LARGE SCALE GENOMIC DNA]</scope>
    <source>
        <strain evidence="3 4">DSM 12130</strain>
    </source>
</reference>
<dbReference type="Proteomes" id="UP000199073">
    <property type="component" value="Unassembled WGS sequence"/>
</dbReference>
<dbReference type="SFLD" id="SFLDG01141">
    <property type="entry name" value="C2.B.1:_Sucrose_Phosphatase_Li"/>
    <property type="match status" value="1"/>
</dbReference>
<gene>
    <name evidence="3" type="ORF">SAMN05660330_03010</name>
</gene>
<feature type="domain" description="Sucrose phosphatase-like" evidence="2">
    <location>
        <begin position="2"/>
        <end position="269"/>
    </location>
</feature>
<dbReference type="SFLD" id="SFLDS00003">
    <property type="entry name" value="Haloacid_Dehalogenase"/>
    <property type="match status" value="1"/>
</dbReference>
<dbReference type="AlphaFoldDB" id="A0A1H0TBQ0"/>
<dbReference type="STRING" id="91360.SAMN05660330_03010"/>
<keyword evidence="1" id="KW-0378">Hydrolase</keyword>
<dbReference type="InterPro" id="IPR023214">
    <property type="entry name" value="HAD_sf"/>
</dbReference>
<evidence type="ECO:0000313" key="4">
    <source>
        <dbReference type="Proteomes" id="UP000199073"/>
    </source>
</evidence>
<accession>A0A1H0TBQ0</accession>
<dbReference type="InterPro" id="IPR006379">
    <property type="entry name" value="HAD-SF_hydro_IIB"/>
</dbReference>
<dbReference type="PANTHER" id="PTHR46521">
    <property type="entry name" value="SUCROSE-PHOSPHATASE 2-RELATED"/>
    <property type="match status" value="1"/>
</dbReference>
<dbReference type="Gene3D" id="3.40.50.1000">
    <property type="entry name" value="HAD superfamily/HAD-like"/>
    <property type="match status" value="1"/>
</dbReference>
<dbReference type="InterPro" id="IPR036412">
    <property type="entry name" value="HAD-like_sf"/>
</dbReference>
<dbReference type="SUPFAM" id="SSF56784">
    <property type="entry name" value="HAD-like"/>
    <property type="match status" value="1"/>
</dbReference>
<evidence type="ECO:0000256" key="1">
    <source>
        <dbReference type="ARBA" id="ARBA00022801"/>
    </source>
</evidence>
<dbReference type="Pfam" id="PF05116">
    <property type="entry name" value="S6PP"/>
    <property type="match status" value="1"/>
</dbReference>
<dbReference type="PANTHER" id="PTHR46521:SF4">
    <property type="entry name" value="SUCROSE-PHOSPHATASE 2-RELATED"/>
    <property type="match status" value="1"/>
</dbReference>
<dbReference type="InterPro" id="IPR006380">
    <property type="entry name" value="SPP-like_dom"/>
</dbReference>
<dbReference type="SFLD" id="SFLDG01140">
    <property type="entry name" value="C2.B:_Phosphomannomutase_and_P"/>
    <property type="match status" value="1"/>
</dbReference>
<dbReference type="InterPro" id="IPR051518">
    <property type="entry name" value="Sucrose_Phosphatase"/>
</dbReference>
<keyword evidence="4" id="KW-1185">Reference proteome</keyword>
<proteinExistence type="predicted"/>
<dbReference type="EMBL" id="FNJI01000023">
    <property type="protein sequence ID" value="SDP51457.1"/>
    <property type="molecule type" value="Genomic_DNA"/>
</dbReference>
<protein>
    <recommendedName>
        <fullName evidence="2">Sucrose phosphatase-like domain-containing protein</fullName>
    </recommendedName>
</protein>
<dbReference type="RefSeq" id="WP_218121813.1">
    <property type="nucleotide sequence ID" value="NZ_FNJI01000023.1"/>
</dbReference>
<name>A0A1H0TBQ0_9BACT</name>
<dbReference type="Gene3D" id="3.90.1070.10">
    <property type="match status" value="1"/>
</dbReference>
<organism evidence="3 4">
    <name type="scientific">Desulforhopalus singaporensis</name>
    <dbReference type="NCBI Taxonomy" id="91360"/>
    <lineage>
        <taxon>Bacteria</taxon>
        <taxon>Pseudomonadati</taxon>
        <taxon>Thermodesulfobacteriota</taxon>
        <taxon>Desulfobulbia</taxon>
        <taxon>Desulfobulbales</taxon>
        <taxon>Desulfocapsaceae</taxon>
        <taxon>Desulforhopalus</taxon>
    </lineage>
</organism>
<sequence>MKLLVCTDLDRTLIPNGAAPESPDARKWFGRLVKIPGIALAYVTGRDLALVTGAIKEYRLPVPDFVLADVGASIYVAREGSWQQWRAWQQHIAPDWKGLSGRDLAVLLDGISTIELQEKNKQGTFKLSYYAPLDTQPRELLREIEAVFARHNIKVDLVWSIDEPAGVGLLDILPARAGKKNAVEFVMASNGYGLDSTIFCGDSGNDLPVFAGPVASVVVNNASNEVKAEARKNAARNNTTDSLYLATGGFRGMNGNYAAGILEGVCFFHQEINALLEL</sequence>
<dbReference type="GO" id="GO:0016791">
    <property type="term" value="F:phosphatase activity"/>
    <property type="evidence" value="ECO:0007669"/>
    <property type="project" value="UniProtKB-ARBA"/>
</dbReference>